<keyword evidence="1" id="KW-1133">Transmembrane helix</keyword>
<gene>
    <name evidence="2" type="ORF">SAMN05660299_01731</name>
</gene>
<sequence length="219" mass="24035">MKKHSIKQYICLILMVILALSFILTIFRMQRPATPNIITQASKKNSSESSTQATSAVSIPQGSYVEITFNFNRSSNKKGSDQFAAWIEDSNGKFVRTLVVTQYAARKGAAKYTFCLPTWSERSGARANSQEIDTAAGATPKTGTIHYYWDLTDKNNTPVKPGIYHLYLEGTQSETDQLLFQGNINVGGQSAAITAAPTYKSGKAPDTPMLSAVTFLYKP</sequence>
<organism evidence="2 3">
    <name type="scientific">Megasphaera paucivorans</name>
    <dbReference type="NCBI Taxonomy" id="349095"/>
    <lineage>
        <taxon>Bacteria</taxon>
        <taxon>Bacillati</taxon>
        <taxon>Bacillota</taxon>
        <taxon>Negativicutes</taxon>
        <taxon>Veillonellales</taxon>
        <taxon>Veillonellaceae</taxon>
        <taxon>Megasphaera</taxon>
    </lineage>
</organism>
<dbReference type="EMBL" id="FNHQ01000016">
    <property type="protein sequence ID" value="SDM90209.1"/>
    <property type="molecule type" value="Genomic_DNA"/>
</dbReference>
<evidence type="ECO:0000256" key="1">
    <source>
        <dbReference type="SAM" id="Phobius"/>
    </source>
</evidence>
<keyword evidence="1" id="KW-0812">Transmembrane</keyword>
<name>A0A1G9X0E7_9FIRM</name>
<keyword evidence="1" id="KW-0472">Membrane</keyword>
<reference evidence="2 3" key="1">
    <citation type="submission" date="2016-10" db="EMBL/GenBank/DDBJ databases">
        <authorList>
            <person name="de Groot N.N."/>
        </authorList>
    </citation>
    <scope>NUCLEOTIDE SEQUENCE [LARGE SCALE GENOMIC DNA]</scope>
    <source>
        <strain evidence="2 3">DSM 16981</strain>
    </source>
</reference>
<dbReference type="AlphaFoldDB" id="A0A1G9X0E7"/>
<dbReference type="InterPro" id="IPR014469">
    <property type="entry name" value="DUF2271"/>
</dbReference>
<proteinExistence type="predicted"/>
<dbReference type="Pfam" id="PF10029">
    <property type="entry name" value="DUF2271"/>
    <property type="match status" value="1"/>
</dbReference>
<evidence type="ECO:0008006" key="4">
    <source>
        <dbReference type="Google" id="ProtNLM"/>
    </source>
</evidence>
<dbReference type="STRING" id="349095.SAMN05660299_01731"/>
<evidence type="ECO:0000313" key="3">
    <source>
        <dbReference type="Proteomes" id="UP000199309"/>
    </source>
</evidence>
<feature type="transmembrane region" description="Helical" evidence="1">
    <location>
        <begin position="6"/>
        <end position="27"/>
    </location>
</feature>
<evidence type="ECO:0000313" key="2">
    <source>
        <dbReference type="EMBL" id="SDM90209.1"/>
    </source>
</evidence>
<dbReference type="Gene3D" id="2.60.40.4070">
    <property type="match status" value="1"/>
</dbReference>
<keyword evidence="3" id="KW-1185">Reference proteome</keyword>
<accession>A0A1G9X0E7</accession>
<protein>
    <recommendedName>
        <fullName evidence="4">DUF2271 domain-containing protein</fullName>
    </recommendedName>
</protein>
<dbReference type="Proteomes" id="UP000199309">
    <property type="component" value="Unassembled WGS sequence"/>
</dbReference>